<organism evidence="11 12">
    <name type="scientific">Runella defluvii</name>
    <dbReference type="NCBI Taxonomy" id="370973"/>
    <lineage>
        <taxon>Bacteria</taxon>
        <taxon>Pseudomonadati</taxon>
        <taxon>Bacteroidota</taxon>
        <taxon>Cytophagia</taxon>
        <taxon>Cytophagales</taxon>
        <taxon>Spirosomataceae</taxon>
        <taxon>Runella</taxon>
    </lineage>
</organism>
<evidence type="ECO:0000256" key="1">
    <source>
        <dbReference type="ARBA" id="ARBA00001974"/>
    </source>
</evidence>
<comment type="caution">
    <text evidence="11">The sequence shown here is derived from an EMBL/GenBank/DDBJ whole genome shotgun (WGS) entry which is preliminary data.</text>
</comment>
<dbReference type="InterPro" id="IPR013786">
    <property type="entry name" value="AcylCoA_DH/ox_N"/>
</dbReference>
<evidence type="ECO:0000256" key="5">
    <source>
        <dbReference type="ARBA" id="ARBA00022827"/>
    </source>
</evidence>
<feature type="domain" description="Acyl-CoA dehydrogenase/oxidase C-terminal" evidence="8">
    <location>
        <begin position="242"/>
        <end position="394"/>
    </location>
</feature>
<dbReference type="Pfam" id="PF02771">
    <property type="entry name" value="Acyl-CoA_dh_N"/>
    <property type="match status" value="1"/>
</dbReference>
<dbReference type="GO" id="GO:0033539">
    <property type="term" value="P:fatty acid beta-oxidation using acyl-CoA dehydrogenase"/>
    <property type="evidence" value="ECO:0007669"/>
    <property type="project" value="TreeGrafter"/>
</dbReference>
<keyword evidence="6 7" id="KW-0560">Oxidoreductase</keyword>
<dbReference type="FunFam" id="2.40.110.10:FF:000002">
    <property type="entry name" value="Acyl-CoA dehydrogenase fadE12"/>
    <property type="match status" value="1"/>
</dbReference>
<feature type="domain" description="Acyl-CoA oxidase/dehydrogenase middle" evidence="9">
    <location>
        <begin position="130"/>
        <end position="219"/>
    </location>
</feature>
<evidence type="ECO:0000256" key="7">
    <source>
        <dbReference type="RuleBase" id="RU362125"/>
    </source>
</evidence>
<evidence type="ECO:0000259" key="10">
    <source>
        <dbReference type="Pfam" id="PF02771"/>
    </source>
</evidence>
<dbReference type="InterPro" id="IPR036250">
    <property type="entry name" value="AcylCo_DH-like_C"/>
</dbReference>
<dbReference type="InterPro" id="IPR009100">
    <property type="entry name" value="AcylCoA_DH/oxidase_NM_dom_sf"/>
</dbReference>
<name>A0A7W5ZPJ6_9BACT</name>
<dbReference type="PANTHER" id="PTHR48083:SF13">
    <property type="entry name" value="ACYL-COA DEHYDROGENASE FAMILY MEMBER 11"/>
    <property type="match status" value="1"/>
</dbReference>
<dbReference type="Pfam" id="PF00441">
    <property type="entry name" value="Acyl-CoA_dh_1"/>
    <property type="match status" value="1"/>
</dbReference>
<comment type="similarity">
    <text evidence="2 7">Belongs to the acyl-CoA dehydrogenase family.</text>
</comment>
<dbReference type="EMBL" id="JACIBY010000015">
    <property type="protein sequence ID" value="MBB3841295.1"/>
    <property type="molecule type" value="Genomic_DNA"/>
</dbReference>
<dbReference type="InterPro" id="IPR046373">
    <property type="entry name" value="Acyl-CoA_Oxase/DH_mid-dom_sf"/>
</dbReference>
<dbReference type="Gene3D" id="1.10.540.10">
    <property type="entry name" value="Acyl-CoA dehydrogenase/oxidase, N-terminal domain"/>
    <property type="match status" value="1"/>
</dbReference>
<dbReference type="SUPFAM" id="SSF47203">
    <property type="entry name" value="Acyl-CoA dehydrogenase C-terminal domain-like"/>
    <property type="match status" value="1"/>
</dbReference>
<gene>
    <name evidence="11" type="ORF">FHS57_005317</name>
</gene>
<dbReference type="GO" id="GO:0050660">
    <property type="term" value="F:flavin adenine dinucleotide binding"/>
    <property type="evidence" value="ECO:0007669"/>
    <property type="project" value="InterPro"/>
</dbReference>
<evidence type="ECO:0000256" key="3">
    <source>
        <dbReference type="ARBA" id="ARBA00011738"/>
    </source>
</evidence>
<reference evidence="11 12" key="1">
    <citation type="submission" date="2020-08" db="EMBL/GenBank/DDBJ databases">
        <title>Genomic Encyclopedia of Type Strains, Phase IV (KMG-IV): sequencing the most valuable type-strain genomes for metagenomic binning, comparative biology and taxonomic classification.</title>
        <authorList>
            <person name="Goeker M."/>
        </authorList>
    </citation>
    <scope>NUCLEOTIDE SEQUENCE [LARGE SCALE GENOMIC DNA]</scope>
    <source>
        <strain evidence="11 12">DSM 17976</strain>
    </source>
</reference>
<dbReference type="InterPro" id="IPR037069">
    <property type="entry name" value="AcylCoA_DH/ox_N_sf"/>
</dbReference>
<dbReference type="InterPro" id="IPR050741">
    <property type="entry name" value="Acyl-CoA_dehydrogenase"/>
</dbReference>
<comment type="subunit">
    <text evidence="3">Homodimer.</text>
</comment>
<evidence type="ECO:0000256" key="2">
    <source>
        <dbReference type="ARBA" id="ARBA00009347"/>
    </source>
</evidence>
<dbReference type="GO" id="GO:0005737">
    <property type="term" value="C:cytoplasm"/>
    <property type="evidence" value="ECO:0007669"/>
    <property type="project" value="TreeGrafter"/>
</dbReference>
<keyword evidence="5 7" id="KW-0274">FAD</keyword>
<feature type="domain" description="Acyl-CoA dehydrogenase/oxidase N-terminal" evidence="10">
    <location>
        <begin position="8"/>
        <end position="126"/>
    </location>
</feature>
<proteinExistence type="inferred from homology"/>
<dbReference type="Gene3D" id="1.20.140.10">
    <property type="entry name" value="Butyryl-CoA Dehydrogenase, subunit A, domain 3"/>
    <property type="match status" value="1"/>
</dbReference>
<dbReference type="Pfam" id="PF02770">
    <property type="entry name" value="Acyl-CoA_dh_M"/>
    <property type="match status" value="1"/>
</dbReference>
<dbReference type="Gene3D" id="2.40.110.10">
    <property type="entry name" value="Butyryl-CoA Dehydrogenase, subunit A, domain 2"/>
    <property type="match status" value="1"/>
</dbReference>
<dbReference type="Proteomes" id="UP000541352">
    <property type="component" value="Unassembled WGS sequence"/>
</dbReference>
<dbReference type="InterPro" id="IPR006091">
    <property type="entry name" value="Acyl-CoA_Oxase/DH_mid-dom"/>
</dbReference>
<dbReference type="AlphaFoldDB" id="A0A7W5ZPJ6"/>
<sequence>MESLFVTERIKELLPKIKAFIESELYPLETPEYLAHDFSHVEPILQQKRQLVKKAGLWGLHLPEEDGGLNLTLCEFGQISEVLASSPFGHFVFNTQAPDIGNTELMHKYAPTHLKEQYLKPLMDGDIRSCFSMTEPEFAGSNPTRMGTTAVKDGDDYVINGHKWFTSSADGAAFAVVMAVTNPDAAPHKRASQIIVPMDTPGVKLVRNIPIMGHAGDSWASHAEMLYENVRVPQSNLIGAEGAGFLLAQERLGPGRIHHCMRFIGIAERSFDLMCRYAASREMEEGVFLGEKQFIQGFIAESRAEIDAARLLVLRTAKHIDERGAAAVRDEISMIKFFTANMMLRVIDRAIQTHGGLGMTSDVLLSYWYAHERAARIYDGADEVHKTALARGILKGYGLDTRKK</sequence>
<dbReference type="RefSeq" id="WP_183978862.1">
    <property type="nucleotide sequence ID" value="NZ_JACIBY010000015.1"/>
</dbReference>
<evidence type="ECO:0000259" key="9">
    <source>
        <dbReference type="Pfam" id="PF02770"/>
    </source>
</evidence>
<protein>
    <submittedName>
        <fullName evidence="11">Alkylation response protein AidB-like acyl-CoA dehydrogenase</fullName>
    </submittedName>
</protein>
<dbReference type="InterPro" id="IPR009075">
    <property type="entry name" value="AcylCo_DH/oxidase_C"/>
</dbReference>
<comment type="cofactor">
    <cofactor evidence="1 7">
        <name>FAD</name>
        <dbReference type="ChEBI" id="CHEBI:57692"/>
    </cofactor>
</comment>
<evidence type="ECO:0000313" key="12">
    <source>
        <dbReference type="Proteomes" id="UP000541352"/>
    </source>
</evidence>
<evidence type="ECO:0000256" key="6">
    <source>
        <dbReference type="ARBA" id="ARBA00023002"/>
    </source>
</evidence>
<dbReference type="PANTHER" id="PTHR48083">
    <property type="entry name" value="MEDIUM-CHAIN SPECIFIC ACYL-COA DEHYDROGENASE, MITOCHONDRIAL-RELATED"/>
    <property type="match status" value="1"/>
</dbReference>
<evidence type="ECO:0000256" key="4">
    <source>
        <dbReference type="ARBA" id="ARBA00022630"/>
    </source>
</evidence>
<keyword evidence="4 7" id="KW-0285">Flavoprotein</keyword>
<evidence type="ECO:0000313" key="11">
    <source>
        <dbReference type="EMBL" id="MBB3841295.1"/>
    </source>
</evidence>
<keyword evidence="12" id="KW-1185">Reference proteome</keyword>
<accession>A0A7W5ZPJ6</accession>
<evidence type="ECO:0000259" key="8">
    <source>
        <dbReference type="Pfam" id="PF00441"/>
    </source>
</evidence>
<dbReference type="SUPFAM" id="SSF56645">
    <property type="entry name" value="Acyl-CoA dehydrogenase NM domain-like"/>
    <property type="match status" value="1"/>
</dbReference>
<dbReference type="GO" id="GO:0003995">
    <property type="term" value="F:acyl-CoA dehydrogenase activity"/>
    <property type="evidence" value="ECO:0007669"/>
    <property type="project" value="TreeGrafter"/>
</dbReference>